<gene>
    <name evidence="1" type="ORF">RCL2_002972600</name>
</gene>
<dbReference type="OrthoDB" id="3257486at2759"/>
<comment type="caution">
    <text evidence="1">The sequence shown here is derived from an EMBL/GenBank/DDBJ whole genome shotgun (WGS) entry which is preliminary data.</text>
</comment>
<dbReference type="AlphaFoldDB" id="A0A8H3R455"/>
<dbReference type="CDD" id="cd00303">
    <property type="entry name" value="retropepsin_like"/>
    <property type="match status" value="1"/>
</dbReference>
<evidence type="ECO:0000313" key="2">
    <source>
        <dbReference type="Proteomes" id="UP000615446"/>
    </source>
</evidence>
<sequence length="155" mass="17736">MAQNYQQIISCENSENIMPYIWIWLRDCEGTMHRIKALVDSGCTNTTIGENFVKGLGLRTEKITNPHTVQTGNGPLEITHEIKMLTWFGTHKVDEELIRFEVGLVLTILIGMDIQHGNNWNKESDNGLIRTKYNSEIPLIGSEIYESAYAQYVFK</sequence>
<protein>
    <submittedName>
        <fullName evidence="1">Uncharacterized protein</fullName>
    </submittedName>
</protein>
<dbReference type="SUPFAM" id="SSF50630">
    <property type="entry name" value="Acid proteases"/>
    <property type="match status" value="1"/>
</dbReference>
<dbReference type="InterPro" id="IPR021109">
    <property type="entry name" value="Peptidase_aspartic_dom_sf"/>
</dbReference>
<dbReference type="Pfam" id="PF13650">
    <property type="entry name" value="Asp_protease_2"/>
    <property type="match status" value="1"/>
</dbReference>
<reference evidence="1" key="1">
    <citation type="submission" date="2019-10" db="EMBL/GenBank/DDBJ databases">
        <title>Conservation and host-specific expression of non-tandemly repeated heterogenous ribosome RNA gene in arbuscular mycorrhizal fungi.</title>
        <authorList>
            <person name="Maeda T."/>
            <person name="Kobayashi Y."/>
            <person name="Nakagawa T."/>
            <person name="Ezawa T."/>
            <person name="Yamaguchi K."/>
            <person name="Bino T."/>
            <person name="Nishimoto Y."/>
            <person name="Shigenobu S."/>
            <person name="Kawaguchi M."/>
        </authorList>
    </citation>
    <scope>NUCLEOTIDE SEQUENCE</scope>
    <source>
        <strain evidence="1">HR1</strain>
    </source>
</reference>
<organism evidence="1 2">
    <name type="scientific">Rhizophagus clarus</name>
    <dbReference type="NCBI Taxonomy" id="94130"/>
    <lineage>
        <taxon>Eukaryota</taxon>
        <taxon>Fungi</taxon>
        <taxon>Fungi incertae sedis</taxon>
        <taxon>Mucoromycota</taxon>
        <taxon>Glomeromycotina</taxon>
        <taxon>Glomeromycetes</taxon>
        <taxon>Glomerales</taxon>
        <taxon>Glomeraceae</taxon>
        <taxon>Rhizophagus</taxon>
    </lineage>
</organism>
<dbReference type="EMBL" id="BLAL01000321">
    <property type="protein sequence ID" value="GET03386.1"/>
    <property type="molecule type" value="Genomic_DNA"/>
</dbReference>
<proteinExistence type="predicted"/>
<dbReference type="Proteomes" id="UP000615446">
    <property type="component" value="Unassembled WGS sequence"/>
</dbReference>
<accession>A0A8H3R455</accession>
<name>A0A8H3R455_9GLOM</name>
<evidence type="ECO:0000313" key="1">
    <source>
        <dbReference type="EMBL" id="GET03386.1"/>
    </source>
</evidence>
<dbReference type="Gene3D" id="2.40.70.10">
    <property type="entry name" value="Acid Proteases"/>
    <property type="match status" value="1"/>
</dbReference>